<dbReference type="RefSeq" id="XP_025595823.1">
    <property type="nucleotide sequence ID" value="XM_025743215.1"/>
</dbReference>
<dbReference type="SUPFAM" id="SSF51735">
    <property type="entry name" value="NAD(P)-binding Rossmann-fold domains"/>
    <property type="match status" value="1"/>
</dbReference>
<dbReference type="STRING" id="58919.A0A316Z385"/>
<protein>
    <submittedName>
        <fullName evidence="1">Oxidoreductase</fullName>
    </submittedName>
</protein>
<keyword evidence="2" id="KW-1185">Reference proteome</keyword>
<dbReference type="Pfam" id="PF00106">
    <property type="entry name" value="adh_short"/>
    <property type="match status" value="1"/>
</dbReference>
<dbReference type="Gene3D" id="3.40.50.720">
    <property type="entry name" value="NAD(P)-binding Rossmann-like Domain"/>
    <property type="match status" value="1"/>
</dbReference>
<evidence type="ECO:0000313" key="2">
    <source>
        <dbReference type="Proteomes" id="UP000245946"/>
    </source>
</evidence>
<gene>
    <name evidence="1" type="ORF">FA09DRAFT_331869</name>
</gene>
<dbReference type="AlphaFoldDB" id="A0A316Z385"/>
<dbReference type="PANTHER" id="PTHR43431">
    <property type="entry name" value="OXIDOREDUCTASE, SHORT CHAIN DEHYDROGENASE/REDUCTASE FAMILY (AFU_ORTHOLOGUE AFUA_5G14000)"/>
    <property type="match status" value="1"/>
</dbReference>
<dbReference type="PANTHER" id="PTHR43431:SF7">
    <property type="entry name" value="OXIDOREDUCTASE, SHORT CHAIN DEHYDROGENASE_REDUCTASE FAMILY (AFU_ORTHOLOGUE AFUA_5G14000)"/>
    <property type="match status" value="1"/>
</dbReference>
<dbReference type="OrthoDB" id="5399006at2759"/>
<dbReference type="Proteomes" id="UP000245946">
    <property type="component" value="Unassembled WGS sequence"/>
</dbReference>
<dbReference type="PRINTS" id="PR00081">
    <property type="entry name" value="GDHRDH"/>
</dbReference>
<dbReference type="GeneID" id="37270759"/>
<sequence length="258" mass="27422">MSAAAAKRTVLILGAGPGTGASLAHAFARAGHPVALASRTLPSALADEINAAVPQQPGATPLARAWSVDASRSADVARFVADAQAAWPEARPWAGVWNPTGGFGMRKYLDWSEEHVREAFEVQVIGAHTFSQALLRIFLAAEAPADARESRGVLLYSGATSALRGSEMFAGFAAAKAGLRMLSQAIAREHGRDGVHSAHIIIDGMIDTERVSSMAGPAKSADQRMKPDNLAAEYLHLAYQPRDVYTQELDLRPAPEKF</sequence>
<dbReference type="InterPro" id="IPR036291">
    <property type="entry name" value="NAD(P)-bd_dom_sf"/>
</dbReference>
<proteinExistence type="predicted"/>
<dbReference type="EMBL" id="KZ819303">
    <property type="protein sequence ID" value="PWN95544.1"/>
    <property type="molecule type" value="Genomic_DNA"/>
</dbReference>
<name>A0A316Z385_9BASI</name>
<accession>A0A316Z385</accession>
<dbReference type="InterPro" id="IPR002347">
    <property type="entry name" value="SDR_fam"/>
</dbReference>
<reference evidence="1 2" key="1">
    <citation type="journal article" date="2018" name="Mol. Biol. Evol.">
        <title>Broad Genomic Sampling Reveals a Smut Pathogenic Ancestry of the Fungal Clade Ustilaginomycotina.</title>
        <authorList>
            <person name="Kijpornyongpan T."/>
            <person name="Mondo S.J."/>
            <person name="Barry K."/>
            <person name="Sandor L."/>
            <person name="Lee J."/>
            <person name="Lipzen A."/>
            <person name="Pangilinan J."/>
            <person name="LaButti K."/>
            <person name="Hainaut M."/>
            <person name="Henrissat B."/>
            <person name="Grigoriev I.V."/>
            <person name="Spatafora J.W."/>
            <person name="Aime M.C."/>
        </authorList>
    </citation>
    <scope>NUCLEOTIDE SEQUENCE [LARGE SCALE GENOMIC DNA]</scope>
    <source>
        <strain evidence="1 2">MCA 4186</strain>
    </source>
</reference>
<organism evidence="1 2">
    <name type="scientific">Tilletiopsis washingtonensis</name>
    <dbReference type="NCBI Taxonomy" id="58919"/>
    <lineage>
        <taxon>Eukaryota</taxon>
        <taxon>Fungi</taxon>
        <taxon>Dikarya</taxon>
        <taxon>Basidiomycota</taxon>
        <taxon>Ustilaginomycotina</taxon>
        <taxon>Exobasidiomycetes</taxon>
        <taxon>Entylomatales</taxon>
        <taxon>Entylomatales incertae sedis</taxon>
        <taxon>Tilletiopsis</taxon>
    </lineage>
</organism>
<evidence type="ECO:0000313" key="1">
    <source>
        <dbReference type="EMBL" id="PWN95544.1"/>
    </source>
</evidence>